<name>A0ABW6ZVJ2_9HYPH</name>
<gene>
    <name evidence="3" type="ORF">V5F32_11265</name>
</gene>
<dbReference type="InterPro" id="IPR011008">
    <property type="entry name" value="Dimeric_a/b-barrel"/>
</dbReference>
<dbReference type="PANTHER" id="PTHR21017:SF17">
    <property type="entry name" value="PROTEIN NIPSNAP"/>
    <property type="match status" value="1"/>
</dbReference>
<comment type="similarity">
    <text evidence="1">Belongs to the NipSnap family.</text>
</comment>
<dbReference type="Gene3D" id="3.30.70.100">
    <property type="match status" value="1"/>
</dbReference>
<dbReference type="EMBL" id="JBAFVH010000006">
    <property type="protein sequence ID" value="MFG1372745.1"/>
    <property type="molecule type" value="Genomic_DNA"/>
</dbReference>
<evidence type="ECO:0000313" key="4">
    <source>
        <dbReference type="Proteomes" id="UP001604002"/>
    </source>
</evidence>
<dbReference type="RefSeq" id="WP_393992606.1">
    <property type="nucleotide sequence ID" value="NZ_JBAFVH010000006.1"/>
</dbReference>
<proteinExistence type="inferred from homology"/>
<sequence length="118" mass="13369">MTGYRIADLRIYTIKPRGLAEFIEIFDTLAMPVQLRHLGPPIAFFASDIGPQNQVVHLWGYHSLADYDRRRIARDADPDWPAYLSASGHLLVAQENRFITKIDLASVTRFLDNEGAAQ</sequence>
<comment type="caution">
    <text evidence="3">The sequence shown here is derived from an EMBL/GenBank/DDBJ whole genome shotgun (WGS) entry which is preliminary data.</text>
</comment>
<feature type="domain" description="NIPSNAP" evidence="2">
    <location>
        <begin position="8"/>
        <end position="102"/>
    </location>
</feature>
<dbReference type="PANTHER" id="PTHR21017">
    <property type="entry name" value="NIPSNAP-RELATED"/>
    <property type="match status" value="1"/>
</dbReference>
<dbReference type="SUPFAM" id="SSF54909">
    <property type="entry name" value="Dimeric alpha+beta barrel"/>
    <property type="match status" value="1"/>
</dbReference>
<dbReference type="InterPro" id="IPR051557">
    <property type="entry name" value="NipSnap_domain"/>
</dbReference>
<dbReference type="Proteomes" id="UP001604002">
    <property type="component" value="Unassembled WGS sequence"/>
</dbReference>
<evidence type="ECO:0000259" key="2">
    <source>
        <dbReference type="Pfam" id="PF07978"/>
    </source>
</evidence>
<evidence type="ECO:0000313" key="3">
    <source>
        <dbReference type="EMBL" id="MFG1372745.1"/>
    </source>
</evidence>
<organism evidence="3 4">
    <name type="scientific">Xanthobacter oligotrophicus</name>
    <dbReference type="NCBI Taxonomy" id="2607286"/>
    <lineage>
        <taxon>Bacteria</taxon>
        <taxon>Pseudomonadati</taxon>
        <taxon>Pseudomonadota</taxon>
        <taxon>Alphaproteobacteria</taxon>
        <taxon>Hyphomicrobiales</taxon>
        <taxon>Xanthobacteraceae</taxon>
        <taxon>Xanthobacter</taxon>
    </lineage>
</organism>
<dbReference type="InterPro" id="IPR012577">
    <property type="entry name" value="NIPSNAP"/>
</dbReference>
<dbReference type="Pfam" id="PF07978">
    <property type="entry name" value="NIPSNAP"/>
    <property type="match status" value="1"/>
</dbReference>
<reference evidence="3 4" key="1">
    <citation type="submission" date="2024-02" db="EMBL/GenBank/DDBJ databases">
        <title>Expansion and revision of Xanthobacter and proposal of Roseixanthobacter gen. nov.</title>
        <authorList>
            <person name="Soltysiak M.P.M."/>
            <person name="Jalihal A."/>
            <person name="Ory A."/>
            <person name="Chrisophersen C."/>
            <person name="Lee A.D."/>
            <person name="Boulton J."/>
            <person name="Springer M."/>
        </authorList>
    </citation>
    <scope>NUCLEOTIDE SEQUENCE [LARGE SCALE GENOMIC DNA]</scope>
    <source>
        <strain evidence="3 4">23A</strain>
    </source>
</reference>
<keyword evidence="4" id="KW-1185">Reference proteome</keyword>
<protein>
    <submittedName>
        <fullName evidence="3">NIPSNAP family protein</fullName>
    </submittedName>
</protein>
<evidence type="ECO:0000256" key="1">
    <source>
        <dbReference type="ARBA" id="ARBA00005291"/>
    </source>
</evidence>
<accession>A0ABW6ZVJ2</accession>